<organism evidence="2 3">
    <name type="scientific">Gnomoniopsis smithogilvyi</name>
    <dbReference type="NCBI Taxonomy" id="1191159"/>
    <lineage>
        <taxon>Eukaryota</taxon>
        <taxon>Fungi</taxon>
        <taxon>Dikarya</taxon>
        <taxon>Ascomycota</taxon>
        <taxon>Pezizomycotina</taxon>
        <taxon>Sordariomycetes</taxon>
        <taxon>Sordariomycetidae</taxon>
        <taxon>Diaporthales</taxon>
        <taxon>Gnomoniaceae</taxon>
        <taxon>Gnomoniopsis</taxon>
    </lineage>
</organism>
<accession>A0A9W8YNL8</accession>
<name>A0A9W8YNL8_9PEZI</name>
<dbReference type="Proteomes" id="UP001140453">
    <property type="component" value="Unassembled WGS sequence"/>
</dbReference>
<evidence type="ECO:0000313" key="2">
    <source>
        <dbReference type="EMBL" id="KAJ4388041.1"/>
    </source>
</evidence>
<keyword evidence="3" id="KW-1185">Reference proteome</keyword>
<feature type="region of interest" description="Disordered" evidence="1">
    <location>
        <begin position="482"/>
        <end position="504"/>
    </location>
</feature>
<dbReference type="EMBL" id="JAPEVB010000005">
    <property type="protein sequence ID" value="KAJ4388041.1"/>
    <property type="molecule type" value="Genomic_DNA"/>
</dbReference>
<feature type="compositionally biased region" description="Polar residues" evidence="1">
    <location>
        <begin position="337"/>
        <end position="350"/>
    </location>
</feature>
<evidence type="ECO:0000313" key="3">
    <source>
        <dbReference type="Proteomes" id="UP001140453"/>
    </source>
</evidence>
<evidence type="ECO:0000256" key="1">
    <source>
        <dbReference type="SAM" id="MobiDB-lite"/>
    </source>
</evidence>
<dbReference type="AlphaFoldDB" id="A0A9W8YNL8"/>
<feature type="region of interest" description="Disordered" evidence="1">
    <location>
        <begin position="718"/>
        <end position="751"/>
    </location>
</feature>
<gene>
    <name evidence="2" type="ORF">N0V93_008646</name>
</gene>
<comment type="caution">
    <text evidence="2">The sequence shown here is derived from an EMBL/GenBank/DDBJ whole genome shotgun (WGS) entry which is preliminary data.</text>
</comment>
<proteinExistence type="predicted"/>
<dbReference type="OrthoDB" id="5230621at2759"/>
<feature type="region of interest" description="Disordered" evidence="1">
    <location>
        <begin position="151"/>
        <end position="172"/>
    </location>
</feature>
<feature type="region of interest" description="Disordered" evidence="1">
    <location>
        <begin position="599"/>
        <end position="683"/>
    </location>
</feature>
<sequence length="837" mass="93184">MSWVRNAVKKIEAQDHEILHQTVFGGYGTKTSIFWAVDPIDVPATLRNSVEDTITDDTVGESKCAIIRLETLAGYKDEEFQATGSPVACFSVYTGTHGSDVVYDRQINVYGDDKPDTSKNGSQPTHMWGDIEGNAISKRFRKMSVTMGWTEPPPLIRKEPSAIVGDGSASSPIRAPVADRRLSLAAPDHQYRTEATGNKLARKMSLRPGWMEPHGPSNGTNHDETHDEMLKTALEGLKGFSPTISTDPAVFQESTVAGPSKTTLRNIKKMSMAKRTSYYAYNSEMDGFHVADERIHEQGDALKNGTGLPSTQVNQHEERLLPIVDTHLTEKRDVIPRQTNSISVRGSSQYPERRNHHSGQLNPTAVSKALAAVEWSSTPFQNHSVPVCTEGITRISKGRSGKRISQFKEDDIPEIGEMCMINFHNVPSQPDPAALDDALAALEGTRSPPQELRCSERSEITPRRGKRISAKRVSLYLEEDIPEVGEPQANTPDDDDPVVPVRSHRPKGSVEYALAALQAPTPTQANMGRPRRPNAAARSRKTMSMYIEPSPGVATSQASNDDFEAPRSFFDADVPNSDYESVSRKLKRLSWNVIGRALPEPRQTDGSVHPANAQEPSSTSEWKEPSAMQAKRMSLLSTVQATPEPPTTPHHGKSSTLPWDRPTPSMGDERRAEPVPRKKDRSSWYSMDPTVAEIQCSPRKEYGLPAPWLEPAVQPTRLFEPGNDTSRKSKRTSWYPATKEVRTNPPSPLREVSMDLPGILKESAEDVKPRKRRNRMSKFVFEQEPRQKYTQEVFPRLDGPLNSHPASFSVSRAETPVEKTHTSRMKIFGVQLRRLFR</sequence>
<feature type="compositionally biased region" description="Basic and acidic residues" evidence="1">
    <location>
        <begin position="667"/>
        <end position="677"/>
    </location>
</feature>
<reference evidence="2" key="1">
    <citation type="submission" date="2022-10" db="EMBL/GenBank/DDBJ databases">
        <title>Tapping the CABI collections for fungal endophytes: first genome assemblies for Collariella, Neodidymelliopsis, Ascochyta clinopodiicola, Didymella pomorum, Didymosphaeria variabile, Neocosmospora piperis and Neocucurbitaria cava.</title>
        <authorList>
            <person name="Hill R."/>
        </authorList>
    </citation>
    <scope>NUCLEOTIDE SEQUENCE</scope>
    <source>
        <strain evidence="2">IMI 355082</strain>
    </source>
</reference>
<protein>
    <submittedName>
        <fullName evidence="2">Uncharacterized protein</fullName>
    </submittedName>
</protein>
<feature type="region of interest" description="Disordered" evidence="1">
    <location>
        <begin position="336"/>
        <end position="360"/>
    </location>
</feature>